<comment type="catalytic activity">
    <reaction evidence="1">
        <text>7,8-dihydroneopterin = 6-hydroxymethyl-7,8-dihydropterin + glycolaldehyde</text>
        <dbReference type="Rhea" id="RHEA:10540"/>
        <dbReference type="ChEBI" id="CHEBI:17001"/>
        <dbReference type="ChEBI" id="CHEBI:17071"/>
        <dbReference type="ChEBI" id="CHEBI:44841"/>
        <dbReference type="EC" id="4.1.2.25"/>
    </reaction>
</comment>
<evidence type="ECO:0000259" key="9">
    <source>
        <dbReference type="SMART" id="SM00905"/>
    </source>
</evidence>
<comment type="pathway">
    <text evidence="2">Cofactor biosynthesis; tetrahydrofolate biosynthesis; 2-amino-4-hydroxy-6-hydroxymethyl-7,8-dihydropteridine diphosphate from 7,8-dihydroneopterin triphosphate: step 3/4.</text>
</comment>
<dbReference type="GO" id="GO:0016853">
    <property type="term" value="F:isomerase activity"/>
    <property type="evidence" value="ECO:0007669"/>
    <property type="project" value="UniProtKB-KW"/>
</dbReference>
<feature type="domain" description="Dihydroneopterin aldolase/epimerase" evidence="9">
    <location>
        <begin position="4"/>
        <end position="114"/>
    </location>
</feature>
<dbReference type="PANTHER" id="PTHR42844:SF1">
    <property type="entry name" value="DIHYDRONEOPTERIN ALDOLASE 1-RELATED"/>
    <property type="match status" value="1"/>
</dbReference>
<dbReference type="SUPFAM" id="SSF55620">
    <property type="entry name" value="Tetrahydrobiopterin biosynthesis enzymes-like"/>
    <property type="match status" value="1"/>
</dbReference>
<dbReference type="NCBIfam" id="TIGR00525">
    <property type="entry name" value="folB"/>
    <property type="match status" value="1"/>
</dbReference>
<sequence length="119" mass="13792">MDRIFIHNIEVKTTIGVWEWERKIKQTVLIDLEIGTDIHRASKTDDIEDTLNYKTVVKHIEKFVAGSSFQLVETMAEKISEIILTEYEVPWVEVKVNKPGAISIAQDVGVIIRRDRKRD</sequence>
<dbReference type="SMART" id="SM00905">
    <property type="entry name" value="FolB"/>
    <property type="match status" value="1"/>
</dbReference>
<proteinExistence type="inferred from homology"/>
<keyword evidence="6" id="KW-0413">Isomerase</keyword>
<dbReference type="PANTHER" id="PTHR42844">
    <property type="entry name" value="DIHYDRONEOPTERIN ALDOLASE 1-RELATED"/>
    <property type="match status" value="1"/>
</dbReference>
<protein>
    <recommendedName>
        <fullName evidence="4">dihydroneopterin aldolase</fullName>
        <ecNumber evidence="4">4.1.2.25</ecNumber>
    </recommendedName>
    <alternativeName>
        <fullName evidence="8">7,8-dihydroneopterin aldolase</fullName>
    </alternativeName>
</protein>
<evidence type="ECO:0000256" key="7">
    <source>
        <dbReference type="ARBA" id="ARBA00023239"/>
    </source>
</evidence>
<keyword evidence="7" id="KW-0456">Lyase</keyword>
<dbReference type="GO" id="GO:0046656">
    <property type="term" value="P:folic acid biosynthetic process"/>
    <property type="evidence" value="ECO:0007669"/>
    <property type="project" value="UniProtKB-KW"/>
</dbReference>
<keyword evidence="5" id="KW-0289">Folate biosynthesis</keyword>
<reference evidence="10" key="1">
    <citation type="submission" date="2018-05" db="EMBL/GenBank/DDBJ databases">
        <authorList>
            <person name="Lanie J.A."/>
            <person name="Ng W.-L."/>
            <person name="Kazmierczak K.M."/>
            <person name="Andrzejewski T.M."/>
            <person name="Davidsen T.M."/>
            <person name="Wayne K.J."/>
            <person name="Tettelin H."/>
            <person name="Glass J.I."/>
            <person name="Rusch D."/>
            <person name="Podicherti R."/>
            <person name="Tsui H.-C.T."/>
            <person name="Winkler M.E."/>
        </authorList>
    </citation>
    <scope>NUCLEOTIDE SEQUENCE</scope>
</reference>
<dbReference type="EMBL" id="UINC01001001">
    <property type="protein sequence ID" value="SUZ67056.1"/>
    <property type="molecule type" value="Genomic_DNA"/>
</dbReference>
<evidence type="ECO:0000256" key="6">
    <source>
        <dbReference type="ARBA" id="ARBA00023235"/>
    </source>
</evidence>
<evidence type="ECO:0000256" key="2">
    <source>
        <dbReference type="ARBA" id="ARBA00005013"/>
    </source>
</evidence>
<dbReference type="Gene3D" id="3.30.1130.10">
    <property type="match status" value="1"/>
</dbReference>
<dbReference type="Pfam" id="PF02152">
    <property type="entry name" value="FolB"/>
    <property type="match status" value="1"/>
</dbReference>
<dbReference type="EC" id="4.1.2.25" evidence="4"/>
<dbReference type="NCBIfam" id="TIGR00526">
    <property type="entry name" value="folB_dom"/>
    <property type="match status" value="1"/>
</dbReference>
<gene>
    <name evidence="10" type="ORF">METZ01_LOCUS19910</name>
</gene>
<evidence type="ECO:0000256" key="5">
    <source>
        <dbReference type="ARBA" id="ARBA00022909"/>
    </source>
</evidence>
<dbReference type="FunFam" id="3.30.1130.10:FF:000002">
    <property type="entry name" value="7,8-dihydroneopterin aldolase"/>
    <property type="match status" value="1"/>
</dbReference>
<dbReference type="CDD" id="cd00534">
    <property type="entry name" value="DHNA_DHNTPE"/>
    <property type="match status" value="1"/>
</dbReference>
<evidence type="ECO:0000256" key="4">
    <source>
        <dbReference type="ARBA" id="ARBA00013043"/>
    </source>
</evidence>
<evidence type="ECO:0000256" key="8">
    <source>
        <dbReference type="ARBA" id="ARBA00032903"/>
    </source>
</evidence>
<evidence type="ECO:0000313" key="10">
    <source>
        <dbReference type="EMBL" id="SUZ67056.1"/>
    </source>
</evidence>
<evidence type="ECO:0000256" key="3">
    <source>
        <dbReference type="ARBA" id="ARBA00005708"/>
    </source>
</evidence>
<name>A0A381PJ61_9ZZZZ</name>
<dbReference type="InterPro" id="IPR006156">
    <property type="entry name" value="Dihydroneopterin_aldolase"/>
</dbReference>
<accession>A0A381PJ61</accession>
<dbReference type="InterPro" id="IPR043133">
    <property type="entry name" value="GTP-CH-I_C/QueF"/>
</dbReference>
<dbReference type="InterPro" id="IPR006157">
    <property type="entry name" value="FolB_dom"/>
</dbReference>
<comment type="similarity">
    <text evidence="3">Belongs to the DHNA family.</text>
</comment>
<organism evidence="10">
    <name type="scientific">marine metagenome</name>
    <dbReference type="NCBI Taxonomy" id="408172"/>
    <lineage>
        <taxon>unclassified sequences</taxon>
        <taxon>metagenomes</taxon>
        <taxon>ecological metagenomes</taxon>
    </lineage>
</organism>
<evidence type="ECO:0000256" key="1">
    <source>
        <dbReference type="ARBA" id="ARBA00001353"/>
    </source>
</evidence>
<dbReference type="GO" id="GO:0005737">
    <property type="term" value="C:cytoplasm"/>
    <property type="evidence" value="ECO:0007669"/>
    <property type="project" value="TreeGrafter"/>
</dbReference>
<dbReference type="GO" id="GO:0004150">
    <property type="term" value="F:dihydroneopterin aldolase activity"/>
    <property type="evidence" value="ECO:0007669"/>
    <property type="project" value="UniProtKB-EC"/>
</dbReference>
<dbReference type="AlphaFoldDB" id="A0A381PJ61"/>